<keyword evidence="2" id="KW-1185">Reference proteome</keyword>
<gene>
    <name evidence="1" type="ORF">FHY64_06575</name>
</gene>
<reference evidence="1 2" key="1">
    <citation type="submission" date="2019-06" db="EMBL/GenBank/DDBJ databases">
        <title>Genome of new Rhodobacteraceae sp. SM1903.</title>
        <authorList>
            <person name="Ren X."/>
        </authorList>
    </citation>
    <scope>NUCLEOTIDE SEQUENCE [LARGE SCALE GENOMIC DNA]</scope>
    <source>
        <strain evidence="1 2">SM1903</strain>
    </source>
</reference>
<dbReference type="Proteomes" id="UP000314011">
    <property type="component" value="Unassembled WGS sequence"/>
</dbReference>
<dbReference type="AlphaFoldDB" id="A0A5C5GJI7"/>
<protein>
    <submittedName>
        <fullName evidence="1">Uncharacterized protein</fullName>
    </submittedName>
</protein>
<evidence type="ECO:0000313" key="1">
    <source>
        <dbReference type="EMBL" id="TNY34334.1"/>
    </source>
</evidence>
<accession>A0A5C5GJI7</accession>
<evidence type="ECO:0000313" key="2">
    <source>
        <dbReference type="Proteomes" id="UP000314011"/>
    </source>
</evidence>
<sequence>MNFLTFLQTFRRGQLVSEGDDRLHELIEAIGETSGSGSLTLKIDFKTNKAGQLETTPTITIKKPSKSIGTGIYWPTIDGLLSRSDPNQADIEDYIGARSGTDE</sequence>
<name>A0A5C5GJI7_9RHOB</name>
<organism evidence="1 2">
    <name type="scientific">Pelagovum pacificum</name>
    <dbReference type="NCBI Taxonomy" id="2588711"/>
    <lineage>
        <taxon>Bacteria</taxon>
        <taxon>Pseudomonadati</taxon>
        <taxon>Pseudomonadota</taxon>
        <taxon>Alphaproteobacteria</taxon>
        <taxon>Rhodobacterales</taxon>
        <taxon>Paracoccaceae</taxon>
        <taxon>Pelagovum</taxon>
    </lineage>
</organism>
<comment type="caution">
    <text evidence="1">The sequence shown here is derived from an EMBL/GenBank/DDBJ whole genome shotgun (WGS) entry which is preliminary data.</text>
</comment>
<proteinExistence type="predicted"/>
<dbReference type="EMBL" id="VFFF01000001">
    <property type="protein sequence ID" value="TNY34334.1"/>
    <property type="molecule type" value="Genomic_DNA"/>
</dbReference>
<dbReference type="OrthoDB" id="7773612at2"/>